<name>A0A7S1U1D9_9STRA</name>
<organism evidence="1">
    <name type="scientific">Phaeomonas parva</name>
    <dbReference type="NCBI Taxonomy" id="124430"/>
    <lineage>
        <taxon>Eukaryota</taxon>
        <taxon>Sar</taxon>
        <taxon>Stramenopiles</taxon>
        <taxon>Ochrophyta</taxon>
        <taxon>Pinguiophyceae</taxon>
        <taxon>Pinguiochrysidales</taxon>
        <taxon>Pinguiochrysidaceae</taxon>
        <taxon>Phaeomonas</taxon>
    </lineage>
</organism>
<reference evidence="1" key="1">
    <citation type="submission" date="2021-01" db="EMBL/GenBank/DDBJ databases">
        <authorList>
            <person name="Corre E."/>
            <person name="Pelletier E."/>
            <person name="Niang G."/>
            <person name="Scheremetjew M."/>
            <person name="Finn R."/>
            <person name="Kale V."/>
            <person name="Holt S."/>
            <person name="Cochrane G."/>
            <person name="Meng A."/>
            <person name="Brown T."/>
            <person name="Cohen L."/>
        </authorList>
    </citation>
    <scope>NUCLEOTIDE SEQUENCE</scope>
    <source>
        <strain evidence="1">CCMP2877</strain>
    </source>
</reference>
<protein>
    <submittedName>
        <fullName evidence="1">Uncharacterized protein</fullName>
    </submittedName>
</protein>
<accession>A0A7S1U1D9</accession>
<dbReference type="AlphaFoldDB" id="A0A7S1U1D9"/>
<sequence>MSGPFWCFVPPVISRKTASELDPLDPGRNARLVPNKPPDRGLLNLEVEQKKIAEEMATLLASGEKLDKLKYENAMTAAERMADADYAYSKFFADPGRKERLRKLLQAEIYFLPKGLKFQRYVDFIKEAPPPGRRYP</sequence>
<gene>
    <name evidence="1" type="ORF">PPAR1163_LOCUS12355</name>
</gene>
<proteinExistence type="predicted"/>
<dbReference type="EMBL" id="HBGJ01019177">
    <property type="protein sequence ID" value="CAD9253988.1"/>
    <property type="molecule type" value="Transcribed_RNA"/>
</dbReference>
<evidence type="ECO:0000313" key="1">
    <source>
        <dbReference type="EMBL" id="CAD9253988.1"/>
    </source>
</evidence>